<evidence type="ECO:0000256" key="8">
    <source>
        <dbReference type="PIRSR" id="PIRSR001093-1"/>
    </source>
</evidence>
<dbReference type="SUPFAM" id="SSF51445">
    <property type="entry name" value="(Trans)glycosidases"/>
    <property type="match status" value="1"/>
</dbReference>
<dbReference type="OrthoDB" id="428480at2759"/>
<comment type="catalytic activity">
    <reaction evidence="1 7">
        <text>Hydrolysis of terminal non-reducing N-acetyl-D-hexosamine residues in N-acetyl-beta-D-hexosaminides.</text>
        <dbReference type="EC" id="3.2.1.52"/>
    </reaction>
</comment>
<comment type="similarity">
    <text evidence="2 7">Belongs to the glycosyl hydrolase 20 family.</text>
</comment>
<feature type="domain" description="Beta-hexosaminidase eukaryotic type N-terminal" evidence="11">
    <location>
        <begin position="25"/>
        <end position="169"/>
    </location>
</feature>
<evidence type="ECO:0000256" key="4">
    <source>
        <dbReference type="ARBA" id="ARBA00022801"/>
    </source>
</evidence>
<dbReference type="PRINTS" id="PR00738">
    <property type="entry name" value="GLHYDRLASE20"/>
</dbReference>
<dbReference type="Gene3D" id="3.20.20.80">
    <property type="entry name" value="Glycosidases"/>
    <property type="match status" value="1"/>
</dbReference>
<gene>
    <name evidence="12" type="ORF">DL764_008855</name>
</gene>
<dbReference type="GO" id="GO:0016231">
    <property type="term" value="F:beta-N-acetylglucosaminidase activity"/>
    <property type="evidence" value="ECO:0007669"/>
    <property type="project" value="TreeGrafter"/>
</dbReference>
<keyword evidence="6 7" id="KW-0326">Glycosidase</keyword>
<reference evidence="12 13" key="1">
    <citation type="submission" date="2018-06" db="EMBL/GenBank/DDBJ databases">
        <title>Complete Genomes of Monosporascus.</title>
        <authorList>
            <person name="Robinson A.J."/>
            <person name="Natvig D.O."/>
        </authorList>
    </citation>
    <scope>NUCLEOTIDE SEQUENCE [LARGE SCALE GENOMIC DNA]</scope>
    <source>
        <strain evidence="12 13">CBS 110550</strain>
    </source>
</reference>
<dbReference type="EMBL" id="QJNU01000750">
    <property type="protein sequence ID" value="RYO87418.1"/>
    <property type="molecule type" value="Genomic_DNA"/>
</dbReference>
<dbReference type="CDD" id="cd06562">
    <property type="entry name" value="GH20_HexA_HexB-like"/>
    <property type="match status" value="1"/>
</dbReference>
<keyword evidence="4 7" id="KW-0378">Hydrolase</keyword>
<evidence type="ECO:0000256" key="2">
    <source>
        <dbReference type="ARBA" id="ARBA00006285"/>
    </source>
</evidence>
<protein>
    <recommendedName>
        <fullName evidence="7">Beta-hexosaminidase</fullName>
        <ecNumber evidence="7">3.2.1.52</ecNumber>
    </recommendedName>
</protein>
<dbReference type="GO" id="GO:0030203">
    <property type="term" value="P:glycosaminoglycan metabolic process"/>
    <property type="evidence" value="ECO:0007669"/>
    <property type="project" value="TreeGrafter"/>
</dbReference>
<evidence type="ECO:0000256" key="5">
    <source>
        <dbReference type="ARBA" id="ARBA00023180"/>
    </source>
</evidence>
<keyword evidence="13" id="KW-1185">Reference proteome</keyword>
<dbReference type="GO" id="GO:0016020">
    <property type="term" value="C:membrane"/>
    <property type="evidence" value="ECO:0007669"/>
    <property type="project" value="TreeGrafter"/>
</dbReference>
<evidence type="ECO:0000313" key="13">
    <source>
        <dbReference type="Proteomes" id="UP000293360"/>
    </source>
</evidence>
<name>A0A4Q4SZG4_9PEZI</name>
<evidence type="ECO:0000259" key="10">
    <source>
        <dbReference type="Pfam" id="PF00728"/>
    </source>
</evidence>
<dbReference type="Pfam" id="PF00728">
    <property type="entry name" value="Glyco_hydro_20"/>
    <property type="match status" value="1"/>
</dbReference>
<keyword evidence="5" id="KW-0325">Glycoprotein</keyword>
<dbReference type="PANTHER" id="PTHR22600:SF58">
    <property type="entry name" value="BETA-HEXOSAMINIDASE"/>
    <property type="match status" value="1"/>
</dbReference>
<dbReference type="FunFam" id="3.20.20.80:FF:000063">
    <property type="entry name" value="Beta-hexosaminidase"/>
    <property type="match status" value="1"/>
</dbReference>
<keyword evidence="3 9" id="KW-0732">Signal</keyword>
<dbReference type="STRING" id="155417.A0A4Q4SZG4"/>
<evidence type="ECO:0000256" key="1">
    <source>
        <dbReference type="ARBA" id="ARBA00001231"/>
    </source>
</evidence>
<feature type="signal peptide" evidence="9">
    <location>
        <begin position="1"/>
        <end position="24"/>
    </location>
</feature>
<dbReference type="SUPFAM" id="SSF55545">
    <property type="entry name" value="beta-N-acetylhexosaminidase-like domain"/>
    <property type="match status" value="1"/>
</dbReference>
<proteinExistence type="inferred from homology"/>
<dbReference type="InterPro" id="IPR017853">
    <property type="entry name" value="GH"/>
</dbReference>
<evidence type="ECO:0000256" key="7">
    <source>
        <dbReference type="PIRNR" id="PIRNR001093"/>
    </source>
</evidence>
<dbReference type="EC" id="3.2.1.52" evidence="7"/>
<evidence type="ECO:0000259" key="11">
    <source>
        <dbReference type="Pfam" id="PF14845"/>
    </source>
</evidence>
<dbReference type="PIRSF" id="PIRSF001093">
    <property type="entry name" value="B-hxosamndse_ab_euk"/>
    <property type="match status" value="1"/>
</dbReference>
<dbReference type="InterPro" id="IPR025705">
    <property type="entry name" value="Beta_hexosaminidase_sua/sub"/>
</dbReference>
<evidence type="ECO:0000313" key="12">
    <source>
        <dbReference type="EMBL" id="RYO87418.1"/>
    </source>
</evidence>
<dbReference type="AlphaFoldDB" id="A0A4Q4SZG4"/>
<sequence>MMSLPSCGRILSSLLLLSITPALAIWPVPEKISSGDKTLWIGEDIHITYNGQRLPWNINSPAKCKGFSSAEIVKGAVSRTLKAILEDAFVPWMLYDRLALEETEPSASAEKTFITSITIAQNGTEKSSKSLIGDIDESYKLSVSGVGEVKIHAVSSIGVLRALESFSQLFFQHSEGGVYTTMAPVDITDKPQYEHRGILFDVSRSYFSVESIYRTIDAMAWNKLNRLHIHATDSQSWPLEIPAMPELSGKGSYAKGKTYTPEDVESIQIYALQRGVQVIFEIDTPGHFGVAALSHPEVVAAWQATPWQNYCAQPPCGQLKLNESKVDKFLDTLMDDFLPRTNAYSSYHHIGGDEVNFNAIALDETVGTNDSTVIQPLLQDFIDKHHGRVRKHGLTPIVWEEFPLHYNVTMGKDVVVQSWLGDEAIRDLVSRGFKTIVSNYNFWYLDCGRGHWLNFDNGPAFQTFYPFNDWCSPAKGWRLIYSYDPRAGLTEEEAKLVIGGEVAAWSESIDETIIDSILWPRSSALAELLWSGRTDAAGQNRSQIDAAPRLSEFRERMVARGVMSAPIYMPFCTQAMNATACEFVM</sequence>
<evidence type="ECO:0000256" key="3">
    <source>
        <dbReference type="ARBA" id="ARBA00022729"/>
    </source>
</evidence>
<dbReference type="PANTHER" id="PTHR22600">
    <property type="entry name" value="BETA-HEXOSAMINIDASE"/>
    <property type="match status" value="1"/>
</dbReference>
<evidence type="ECO:0000256" key="6">
    <source>
        <dbReference type="ARBA" id="ARBA00023295"/>
    </source>
</evidence>
<feature type="chain" id="PRO_5020931691" description="Beta-hexosaminidase" evidence="9">
    <location>
        <begin position="25"/>
        <end position="585"/>
    </location>
</feature>
<comment type="caution">
    <text evidence="12">The sequence shown here is derived from an EMBL/GenBank/DDBJ whole genome shotgun (WGS) entry which is preliminary data.</text>
</comment>
<dbReference type="Gene3D" id="3.30.379.10">
    <property type="entry name" value="Chitobiase/beta-hexosaminidase domain 2-like"/>
    <property type="match status" value="1"/>
</dbReference>
<dbReference type="GO" id="GO:0005975">
    <property type="term" value="P:carbohydrate metabolic process"/>
    <property type="evidence" value="ECO:0007669"/>
    <property type="project" value="InterPro"/>
</dbReference>
<dbReference type="Pfam" id="PF14845">
    <property type="entry name" value="Glycohydro_20b2"/>
    <property type="match status" value="1"/>
</dbReference>
<feature type="active site" description="Proton donor" evidence="8">
    <location>
        <position position="354"/>
    </location>
</feature>
<accession>A0A4Q4SZG4</accession>
<dbReference type="InterPro" id="IPR029019">
    <property type="entry name" value="HEX_eukaryotic_N"/>
</dbReference>
<dbReference type="InterPro" id="IPR029018">
    <property type="entry name" value="Hex-like_dom2"/>
</dbReference>
<evidence type="ECO:0000256" key="9">
    <source>
        <dbReference type="SAM" id="SignalP"/>
    </source>
</evidence>
<feature type="domain" description="Glycoside hydrolase family 20 catalytic" evidence="10">
    <location>
        <begin position="193"/>
        <end position="532"/>
    </location>
</feature>
<dbReference type="Proteomes" id="UP000293360">
    <property type="component" value="Unassembled WGS sequence"/>
</dbReference>
<organism evidence="12 13">
    <name type="scientific">Monosporascus ibericus</name>
    <dbReference type="NCBI Taxonomy" id="155417"/>
    <lineage>
        <taxon>Eukaryota</taxon>
        <taxon>Fungi</taxon>
        <taxon>Dikarya</taxon>
        <taxon>Ascomycota</taxon>
        <taxon>Pezizomycotina</taxon>
        <taxon>Sordariomycetes</taxon>
        <taxon>Xylariomycetidae</taxon>
        <taxon>Xylariales</taxon>
        <taxon>Xylariales incertae sedis</taxon>
        <taxon>Monosporascus</taxon>
    </lineage>
</organism>
<dbReference type="InterPro" id="IPR015883">
    <property type="entry name" value="Glyco_hydro_20_cat"/>
</dbReference>